<dbReference type="SUPFAM" id="SSF56112">
    <property type="entry name" value="Protein kinase-like (PK-like)"/>
    <property type="match status" value="1"/>
</dbReference>
<dbReference type="OMA" id="WYNIYSE"/>
<organism evidence="4">
    <name type="scientific">Brassica napus</name>
    <name type="common">Rape</name>
    <dbReference type="NCBI Taxonomy" id="3708"/>
    <lineage>
        <taxon>Eukaryota</taxon>
        <taxon>Viridiplantae</taxon>
        <taxon>Streptophyta</taxon>
        <taxon>Embryophyta</taxon>
        <taxon>Tracheophyta</taxon>
        <taxon>Spermatophyta</taxon>
        <taxon>Magnoliopsida</taxon>
        <taxon>eudicotyledons</taxon>
        <taxon>Gunneridae</taxon>
        <taxon>Pentapetalae</taxon>
        <taxon>rosids</taxon>
        <taxon>malvids</taxon>
        <taxon>Brassicales</taxon>
        <taxon>Brassicaceae</taxon>
        <taxon>Brassiceae</taxon>
        <taxon>Brassica</taxon>
    </lineage>
</organism>
<dbReference type="PROSITE" id="PS50011">
    <property type="entry name" value="PROTEIN_KINASE_DOM"/>
    <property type="match status" value="1"/>
</dbReference>
<evidence type="ECO:0000256" key="2">
    <source>
        <dbReference type="SAM" id="MobiDB-lite"/>
    </source>
</evidence>
<accession>A0A816YMV2</accession>
<evidence type="ECO:0000256" key="1">
    <source>
        <dbReference type="ARBA" id="ARBA00009670"/>
    </source>
</evidence>
<comment type="similarity">
    <text evidence="1">Belongs to the protein kinase superfamily. ADCK protein kinase family.</text>
</comment>
<dbReference type="Gene3D" id="1.10.510.10">
    <property type="entry name" value="Transferase(Phosphotransferase) domain 1"/>
    <property type="match status" value="1"/>
</dbReference>
<dbReference type="PANTHER" id="PTHR10566">
    <property type="entry name" value="CHAPERONE-ACTIVITY OF BC1 COMPLEX CABC1 -RELATED"/>
    <property type="match status" value="1"/>
</dbReference>
<dbReference type="CDD" id="cd05121">
    <property type="entry name" value="ABC1_ADCK3-like"/>
    <property type="match status" value="1"/>
</dbReference>
<dbReference type="InterPro" id="IPR011009">
    <property type="entry name" value="Kinase-like_dom_sf"/>
</dbReference>
<dbReference type="EMBL" id="HG994361">
    <property type="protein sequence ID" value="CAF2158767.1"/>
    <property type="molecule type" value="Genomic_DNA"/>
</dbReference>
<dbReference type="Proteomes" id="UP001295469">
    <property type="component" value="Chromosome A07"/>
</dbReference>
<dbReference type="InterPro" id="IPR000719">
    <property type="entry name" value="Prot_kinase_dom"/>
</dbReference>
<dbReference type="GO" id="GO:0004672">
    <property type="term" value="F:protein kinase activity"/>
    <property type="evidence" value="ECO:0007669"/>
    <property type="project" value="InterPro"/>
</dbReference>
<name>A0A816YMV2_BRANA</name>
<feature type="region of interest" description="Disordered" evidence="2">
    <location>
        <begin position="43"/>
        <end position="70"/>
    </location>
</feature>
<dbReference type="AlphaFoldDB" id="A0A816YMV2"/>
<dbReference type="InterPro" id="IPR050154">
    <property type="entry name" value="UbiB_kinase"/>
</dbReference>
<evidence type="ECO:0000313" key="4">
    <source>
        <dbReference type="EMBL" id="CAF2158767.1"/>
    </source>
</evidence>
<dbReference type="Gramene" id="CDX77465">
    <property type="protein sequence ID" value="CDX77465"/>
    <property type="gene ID" value="GSBRNA2T00128329001"/>
</dbReference>
<sequence length="786" mass="86708">MEAAVPRLVYCGPQPTRFSFSSRRSFVSSIPRRNRSRRILAVATDPKPTTAVNGSSSSSSSASKPVNNTVSTRINDVSKEIKRVRAQMEEDEQLSVLMRGLRGQNLKDSTFADDSIQLRLVETGESSEFLPLVYDPATISAYWGKRPRAVASRVVQLLSVAGGFLSRIAGDVINKKVKENEVARAIELREIVTSLGPAYIKLGQALSIRPDILSPAAMTELQKLCDKVPSFPDDVAMALIEEELGKPWHEVYSELSPSPIAAASLGQVYKGRLKENGDLVAVKVQRPFVLETVTVDLFVIRNLGLFLRKFPQASFLDVVGLVDEWAARFFEELDYVNEGENGTYFAEMMKKDLPQVVVPKTYQNYTSRKVLTTQWIDGEKLSQSIESDVGELVNVGVICYLKQLLDTGFFHADPHPGNMIRTPDGKLAILDFGLVTKLTDDQKYGMIEAIAHLIHRDYDAIVKDFVKLGFIPDGVNLAPILPVLAKVFDQALEGGGAKNINFQELAADLAQITFDYPFRIPPYFALIIRAIGVLEGIALVGNPEFAIVDEAYPYIAQRLLTDESPRLREALRYTIYGKTGVFDAERFIDVMQAFETFITAAKSGGGEDMNGGMAELALMQNQTTSLVPSFPASASQPNQPAQTRVALSFLLSEKGNFFREFLLDEIVKGIDAITREQLVQAMAVFGFRNAPPVFGMVPTLGPFRPAALLPSVTEEDKVILNNVQKVIEFLTARSSMSNNPDQVVDVSQVVRELLPVLPGISATVLPEIMSRLGSRVMARIVRDTFL</sequence>
<dbReference type="InterPro" id="IPR004147">
    <property type="entry name" value="ABC1_dom"/>
</dbReference>
<gene>
    <name evidence="4" type="ORF">DARMORV10_A07P08360.1</name>
</gene>
<dbReference type="PANTHER" id="PTHR10566:SF117">
    <property type="entry name" value="UNUSUAL PROTEIN KINASE-RELATED"/>
    <property type="match status" value="1"/>
</dbReference>
<feature type="domain" description="Protein kinase" evidence="3">
    <location>
        <begin position="254"/>
        <end position="588"/>
    </location>
</feature>
<dbReference type="Pfam" id="PF03109">
    <property type="entry name" value="ABC1"/>
    <property type="match status" value="1"/>
</dbReference>
<proteinExistence type="inferred from homology"/>
<reference evidence="4" key="1">
    <citation type="submission" date="2021-01" db="EMBL/GenBank/DDBJ databases">
        <authorList>
            <consortium name="Genoscope - CEA"/>
            <person name="William W."/>
        </authorList>
    </citation>
    <scope>NUCLEOTIDE SEQUENCE</scope>
</reference>
<protein>
    <submittedName>
        <fullName evidence="4">(rape) hypothetical protein</fullName>
    </submittedName>
</protein>
<dbReference type="GO" id="GO:0005524">
    <property type="term" value="F:ATP binding"/>
    <property type="evidence" value="ECO:0007669"/>
    <property type="project" value="InterPro"/>
</dbReference>
<evidence type="ECO:0000259" key="3">
    <source>
        <dbReference type="PROSITE" id="PS50011"/>
    </source>
</evidence>